<evidence type="ECO:0000256" key="1">
    <source>
        <dbReference type="ARBA" id="ARBA00004167"/>
    </source>
</evidence>
<keyword evidence="9" id="KW-0472">Membrane</keyword>
<gene>
    <name evidence="12" type="ORF">SI8410_13017456</name>
</gene>
<reference evidence="12" key="1">
    <citation type="submission" date="2020-02" db="EMBL/GenBank/DDBJ databases">
        <authorList>
            <person name="Scholz U."/>
            <person name="Mascher M."/>
            <person name="Fiebig A."/>
        </authorList>
    </citation>
    <scope>NUCLEOTIDE SEQUENCE</scope>
</reference>
<evidence type="ECO:0000256" key="7">
    <source>
        <dbReference type="ARBA" id="ARBA00023004"/>
    </source>
</evidence>
<evidence type="ECO:0000256" key="10">
    <source>
        <dbReference type="PIRSR" id="PIRSR602401-1"/>
    </source>
</evidence>
<dbReference type="PRINTS" id="PR00463">
    <property type="entry name" value="EP450I"/>
</dbReference>
<dbReference type="GO" id="GO:0016709">
    <property type="term" value="F:oxidoreductase activity, acting on paired donors, with incorporation or reduction of molecular oxygen, NAD(P)H as one donor, and incorporation of one atom of oxygen"/>
    <property type="evidence" value="ECO:0007669"/>
    <property type="project" value="TreeGrafter"/>
</dbReference>
<dbReference type="InterPro" id="IPR017972">
    <property type="entry name" value="Cyt_P450_CS"/>
</dbReference>
<evidence type="ECO:0000313" key="13">
    <source>
        <dbReference type="Proteomes" id="UP000663760"/>
    </source>
</evidence>
<dbReference type="SUPFAM" id="SSF48264">
    <property type="entry name" value="Cytochrome P450"/>
    <property type="match status" value="1"/>
</dbReference>
<name>A0A7I8LBY7_SPIIN</name>
<evidence type="ECO:0000256" key="9">
    <source>
        <dbReference type="ARBA" id="ARBA00023136"/>
    </source>
</evidence>
<dbReference type="InterPro" id="IPR001128">
    <property type="entry name" value="Cyt_P450"/>
</dbReference>
<comment type="similarity">
    <text evidence="11">Belongs to the cytochrome P450 family.</text>
</comment>
<dbReference type="Gene3D" id="1.10.630.10">
    <property type="entry name" value="Cytochrome P450"/>
    <property type="match status" value="1"/>
</dbReference>
<dbReference type="FunFam" id="1.10.630.10:FF:000012">
    <property type="entry name" value="Cytochrome P450 family protein"/>
    <property type="match status" value="1"/>
</dbReference>
<evidence type="ECO:0000313" key="12">
    <source>
        <dbReference type="EMBL" id="CAA7406778.1"/>
    </source>
</evidence>
<evidence type="ECO:0000256" key="8">
    <source>
        <dbReference type="ARBA" id="ARBA00023033"/>
    </source>
</evidence>
<dbReference type="AlphaFoldDB" id="A0A7I8LBY7"/>
<accession>A0A7I8LBY7</accession>
<dbReference type="PRINTS" id="PR00385">
    <property type="entry name" value="P450"/>
</dbReference>
<dbReference type="Proteomes" id="UP000663760">
    <property type="component" value="Chromosome 13"/>
</dbReference>
<evidence type="ECO:0000256" key="3">
    <source>
        <dbReference type="ARBA" id="ARBA00022692"/>
    </source>
</evidence>
<proteinExistence type="inferred from homology"/>
<protein>
    <submittedName>
        <fullName evidence="12">Uncharacterized protein</fullName>
    </submittedName>
</protein>
<keyword evidence="2 10" id="KW-0349">Heme</keyword>
<keyword evidence="13" id="KW-1185">Reference proteome</keyword>
<dbReference type="GO" id="GO:0016020">
    <property type="term" value="C:membrane"/>
    <property type="evidence" value="ECO:0007669"/>
    <property type="project" value="UniProtKB-SubCell"/>
</dbReference>
<keyword evidence="3" id="KW-0812">Transmembrane</keyword>
<dbReference type="GO" id="GO:0020037">
    <property type="term" value="F:heme binding"/>
    <property type="evidence" value="ECO:0007669"/>
    <property type="project" value="InterPro"/>
</dbReference>
<dbReference type="PANTHER" id="PTHR24298:SF800">
    <property type="entry name" value="CYTOCHROME P450 89A2-RELATED"/>
    <property type="match status" value="1"/>
</dbReference>
<keyword evidence="6 11" id="KW-0560">Oxidoreductase</keyword>
<keyword evidence="7 10" id="KW-0408">Iron</keyword>
<dbReference type="OrthoDB" id="1055148at2759"/>
<comment type="cofactor">
    <cofactor evidence="10">
        <name>heme</name>
        <dbReference type="ChEBI" id="CHEBI:30413"/>
    </cofactor>
</comment>
<keyword evidence="8 11" id="KW-0503">Monooxygenase</keyword>
<evidence type="ECO:0000256" key="11">
    <source>
        <dbReference type="RuleBase" id="RU000461"/>
    </source>
</evidence>
<evidence type="ECO:0000256" key="2">
    <source>
        <dbReference type="ARBA" id="ARBA00022617"/>
    </source>
</evidence>
<dbReference type="InterPro" id="IPR051103">
    <property type="entry name" value="Plant_metabolite_P450s"/>
</dbReference>
<dbReference type="GO" id="GO:0005506">
    <property type="term" value="F:iron ion binding"/>
    <property type="evidence" value="ECO:0007669"/>
    <property type="project" value="InterPro"/>
</dbReference>
<feature type="binding site" description="axial binding residue" evidence="10">
    <location>
        <position position="457"/>
    </location>
    <ligand>
        <name>heme</name>
        <dbReference type="ChEBI" id="CHEBI:30413"/>
    </ligand>
    <ligandPart>
        <name>Fe</name>
        <dbReference type="ChEBI" id="CHEBI:18248"/>
    </ligandPart>
</feature>
<comment type="subcellular location">
    <subcellularLocation>
        <location evidence="1">Membrane</location>
        <topology evidence="1">Single-pass membrane protein</topology>
    </subcellularLocation>
</comment>
<dbReference type="PANTHER" id="PTHR24298">
    <property type="entry name" value="FLAVONOID 3'-MONOOXYGENASE-RELATED"/>
    <property type="match status" value="1"/>
</dbReference>
<keyword evidence="5" id="KW-1133">Transmembrane helix</keyword>
<sequence>MDILGLILLSLALSLILAFFLCPLFFKSCPERGSLSPGPPAFPLVGNLFWLRHSFCEIESVLRRLRDTYGPMVTIHIGFVPTVVISDADLAYSILVEKGSLFADRPPTTPVLRVLSGDQCVVSDCRYGPAWRVLRRNMTAVILHPSRIKEFSHYRRRAGGVHKDELRRQAEVGEPVAVLDSFRYAFISLFASMCFGENLEEKTVREIQRVQHDISVHFVKVNVFLILPRVGNYIYWRLWRKIGEIRRRQEGLLVPLIKARRERSEEMKKRGEDSFQFSYGDSLLNLELPDEEGRKRKLREEEIISLCSEILTAGTDTTVTVLQWIMANLVKHQHIQARLFEEISAVVRDGEDVEEEDLGKLPFLRAVIMEGLRRHPPAHFLLPHSPVEDATVEGYLIPRGTNVNVTVTEMNWNSKVWSNPMEFRPERFLPGGEGEGLEITCRKEIKMLTFGAGRRACPALDLAMLHLGYFVADMVREFEWNAVNGEDVDMSEQMEFTIVMKTPLKATLLPRARNTKQIL</sequence>
<dbReference type="Pfam" id="PF00067">
    <property type="entry name" value="p450"/>
    <property type="match status" value="1"/>
</dbReference>
<evidence type="ECO:0000256" key="4">
    <source>
        <dbReference type="ARBA" id="ARBA00022723"/>
    </source>
</evidence>
<keyword evidence="4 10" id="KW-0479">Metal-binding</keyword>
<dbReference type="CDD" id="cd11075">
    <property type="entry name" value="CYP77_89"/>
    <property type="match status" value="1"/>
</dbReference>
<dbReference type="InterPro" id="IPR002401">
    <property type="entry name" value="Cyt_P450_E_grp-I"/>
</dbReference>
<evidence type="ECO:0000256" key="5">
    <source>
        <dbReference type="ARBA" id="ARBA00022989"/>
    </source>
</evidence>
<organism evidence="12 13">
    <name type="scientific">Spirodela intermedia</name>
    <name type="common">Intermediate duckweed</name>
    <dbReference type="NCBI Taxonomy" id="51605"/>
    <lineage>
        <taxon>Eukaryota</taxon>
        <taxon>Viridiplantae</taxon>
        <taxon>Streptophyta</taxon>
        <taxon>Embryophyta</taxon>
        <taxon>Tracheophyta</taxon>
        <taxon>Spermatophyta</taxon>
        <taxon>Magnoliopsida</taxon>
        <taxon>Liliopsida</taxon>
        <taxon>Araceae</taxon>
        <taxon>Lemnoideae</taxon>
        <taxon>Spirodela</taxon>
    </lineage>
</organism>
<dbReference type="EMBL" id="LR746276">
    <property type="protein sequence ID" value="CAA7406778.1"/>
    <property type="molecule type" value="Genomic_DNA"/>
</dbReference>
<dbReference type="InterPro" id="IPR036396">
    <property type="entry name" value="Cyt_P450_sf"/>
</dbReference>
<evidence type="ECO:0000256" key="6">
    <source>
        <dbReference type="ARBA" id="ARBA00023002"/>
    </source>
</evidence>
<dbReference type="PROSITE" id="PS00086">
    <property type="entry name" value="CYTOCHROME_P450"/>
    <property type="match status" value="1"/>
</dbReference>